<evidence type="ECO:0000256" key="4">
    <source>
        <dbReference type="RuleBase" id="RU003557"/>
    </source>
</evidence>
<dbReference type="RefSeq" id="WP_237466474.1">
    <property type="nucleotide sequence ID" value="NZ_CAKLDI010000001.1"/>
</dbReference>
<accession>A0ABN8DW62</accession>
<dbReference type="PANTHER" id="PTHR42689">
    <property type="entry name" value="ACETYL-COA ACYLTRANSFERASE FADA2 (3-KETOACYL-COA THIOLASE) (BETA-KETOTHIOLASE)-RELATED"/>
    <property type="match status" value="1"/>
</dbReference>
<evidence type="ECO:0000256" key="2">
    <source>
        <dbReference type="ARBA" id="ARBA00022679"/>
    </source>
</evidence>
<dbReference type="PROSITE" id="PS00099">
    <property type="entry name" value="THIOLASE_3"/>
    <property type="match status" value="1"/>
</dbReference>
<dbReference type="InterPro" id="IPR020610">
    <property type="entry name" value="Thiolase_AS"/>
</dbReference>
<dbReference type="PIRSF" id="PIRSF000429">
    <property type="entry name" value="Ac-CoA_Ac_transf"/>
    <property type="match status" value="1"/>
</dbReference>
<evidence type="ECO:0000259" key="6">
    <source>
        <dbReference type="Pfam" id="PF02803"/>
    </source>
</evidence>
<dbReference type="NCBIfam" id="TIGR01930">
    <property type="entry name" value="AcCoA-C-Actrans"/>
    <property type="match status" value="1"/>
</dbReference>
<gene>
    <name evidence="7" type="primary">fadI</name>
    <name evidence="7" type="ORF">VST7929_01971</name>
</gene>
<keyword evidence="3 4" id="KW-0012">Acyltransferase</keyword>
<dbReference type="InterPro" id="IPR002155">
    <property type="entry name" value="Thiolase"/>
</dbReference>
<comment type="caution">
    <text evidence="7">The sequence shown here is derived from an EMBL/GenBank/DDBJ whole genome shotgun (WGS) entry which is preliminary data.</text>
</comment>
<dbReference type="InterPro" id="IPR020613">
    <property type="entry name" value="Thiolase_CS"/>
</dbReference>
<dbReference type="Proteomes" id="UP000838672">
    <property type="component" value="Unassembled WGS sequence"/>
</dbReference>
<dbReference type="InterPro" id="IPR050521">
    <property type="entry name" value="3-ketoacyl-CoA_Thiolase"/>
</dbReference>
<proteinExistence type="inferred from homology"/>
<dbReference type="EC" id="2.3.1.16" evidence="7"/>
<keyword evidence="8" id="KW-1185">Reference proteome</keyword>
<name>A0ABN8DW62_9VIBR</name>
<dbReference type="Gene3D" id="3.40.47.10">
    <property type="match status" value="1"/>
</dbReference>
<dbReference type="InterPro" id="IPR016039">
    <property type="entry name" value="Thiolase-like"/>
</dbReference>
<dbReference type="Pfam" id="PF02803">
    <property type="entry name" value="Thiolase_C"/>
    <property type="match status" value="1"/>
</dbReference>
<evidence type="ECO:0000313" key="8">
    <source>
        <dbReference type="Proteomes" id="UP000838672"/>
    </source>
</evidence>
<reference evidence="7" key="1">
    <citation type="submission" date="2021-11" db="EMBL/GenBank/DDBJ databases">
        <authorList>
            <person name="Rodrigo-Torres L."/>
            <person name="Arahal R. D."/>
            <person name="Lucena T."/>
        </authorList>
    </citation>
    <scope>NUCLEOTIDE SEQUENCE</scope>
    <source>
        <strain evidence="7">CECT 7929</strain>
    </source>
</reference>
<dbReference type="InterPro" id="IPR020615">
    <property type="entry name" value="Thiolase_acyl_enz_int_AS"/>
</dbReference>
<keyword evidence="2 4" id="KW-0808">Transferase</keyword>
<organism evidence="7 8">
    <name type="scientific">Vibrio stylophorae</name>
    <dbReference type="NCBI Taxonomy" id="659351"/>
    <lineage>
        <taxon>Bacteria</taxon>
        <taxon>Pseudomonadati</taxon>
        <taxon>Pseudomonadota</taxon>
        <taxon>Gammaproteobacteria</taxon>
        <taxon>Vibrionales</taxon>
        <taxon>Vibrionaceae</taxon>
        <taxon>Vibrio</taxon>
    </lineage>
</organism>
<dbReference type="InterPro" id="IPR020617">
    <property type="entry name" value="Thiolase_C"/>
</dbReference>
<dbReference type="EMBL" id="CAKLDI010000001">
    <property type="protein sequence ID" value="CAH0534070.1"/>
    <property type="molecule type" value="Genomic_DNA"/>
</dbReference>
<dbReference type="PANTHER" id="PTHR42689:SF1">
    <property type="entry name" value="ACETYL-COA ACYLTRANSFERASE FADA2 (3-KETOACYL-COA THIOLASE) (BETA-KETOTHIOLASE)-RELATED"/>
    <property type="match status" value="1"/>
</dbReference>
<evidence type="ECO:0000256" key="3">
    <source>
        <dbReference type="ARBA" id="ARBA00023315"/>
    </source>
</evidence>
<dbReference type="NCBIfam" id="NF006516">
    <property type="entry name" value="PRK08963.1"/>
    <property type="match status" value="1"/>
</dbReference>
<protein>
    <submittedName>
        <fullName evidence="7">3-ketoacyl-CoA thiolase FadI</fullName>
        <ecNumber evidence="7">2.3.1.16</ecNumber>
    </submittedName>
</protein>
<dbReference type="PROSITE" id="PS00098">
    <property type="entry name" value="THIOLASE_1"/>
    <property type="match status" value="1"/>
</dbReference>
<feature type="domain" description="Thiolase C-terminal" evidence="6">
    <location>
        <begin position="291"/>
        <end position="427"/>
    </location>
</feature>
<evidence type="ECO:0000256" key="1">
    <source>
        <dbReference type="ARBA" id="ARBA00010982"/>
    </source>
</evidence>
<evidence type="ECO:0000313" key="7">
    <source>
        <dbReference type="EMBL" id="CAH0534070.1"/>
    </source>
</evidence>
<dbReference type="PROSITE" id="PS00737">
    <property type="entry name" value="THIOLASE_2"/>
    <property type="match status" value="1"/>
</dbReference>
<dbReference type="GO" id="GO:0003988">
    <property type="term" value="F:acetyl-CoA C-acyltransferase activity"/>
    <property type="evidence" value="ECO:0007669"/>
    <property type="project" value="UniProtKB-EC"/>
</dbReference>
<feature type="domain" description="Thiolase N-terminal" evidence="5">
    <location>
        <begin position="8"/>
        <end position="280"/>
    </location>
</feature>
<evidence type="ECO:0000259" key="5">
    <source>
        <dbReference type="Pfam" id="PF00108"/>
    </source>
</evidence>
<comment type="similarity">
    <text evidence="1 4">Belongs to the thiolase-like superfamily. Thiolase family.</text>
</comment>
<dbReference type="SUPFAM" id="SSF53901">
    <property type="entry name" value="Thiolase-like"/>
    <property type="match status" value="2"/>
</dbReference>
<dbReference type="InterPro" id="IPR020616">
    <property type="entry name" value="Thiolase_N"/>
</dbReference>
<dbReference type="CDD" id="cd00751">
    <property type="entry name" value="thiolase"/>
    <property type="match status" value="1"/>
</dbReference>
<sequence>MNQGSSRVAIVAGLRTPFLRQGGAYQQQHAMFLGQRVANALLQSSGLLPSDLDKVIFGQVIQTPAAPNIAREIVLGLGWSNEIDAFSVTRACATSLQAIVSGAQSILSGESEVVLAGGADSSSMLPIGVSEPLAAALLKLQKAKTWSKRWSALKTLRPKHLVPVPPAVAEYSTGLSMGQTAEQMAKTFAISRQAQDAFAHRSHQLAASAWQNQALTAQVMVDYAPPFHAPILQDDNIRFDSCLESYGRLRPAFDKRHGSVTAGNSTPLTDGAAAVILMSEAKAKSEGHAILGYLKSYAFNAIGVEKNMLLGPAYSVPLALDKAGLSLKDCGVVEMHEAFAAQALANLECLASAQFAKAHLNRSQAVGEIDDAVLNQQGGSLAYGHPFAATGARLVTQALYQLQQKQQQYALVTACAAGGLGAAMILEAAS</sequence>
<dbReference type="Pfam" id="PF00108">
    <property type="entry name" value="Thiolase_N"/>
    <property type="match status" value="1"/>
</dbReference>